<evidence type="ECO:0000256" key="1">
    <source>
        <dbReference type="SAM" id="Phobius"/>
    </source>
</evidence>
<evidence type="ECO:0000313" key="4">
    <source>
        <dbReference type="Proteomes" id="UP001642409"/>
    </source>
</evidence>
<dbReference type="EMBL" id="CATOUU010000440">
    <property type="protein sequence ID" value="CAI9929778.1"/>
    <property type="molecule type" value="Genomic_DNA"/>
</dbReference>
<proteinExistence type="predicted"/>
<reference evidence="3 4" key="2">
    <citation type="submission" date="2024-07" db="EMBL/GenBank/DDBJ databases">
        <authorList>
            <person name="Akdeniz Z."/>
        </authorList>
    </citation>
    <scope>NUCLEOTIDE SEQUENCE [LARGE SCALE GENOMIC DNA]</scope>
</reference>
<keyword evidence="4" id="KW-1185">Reference proteome</keyword>
<dbReference type="Proteomes" id="UP001642409">
    <property type="component" value="Unassembled WGS sequence"/>
</dbReference>
<keyword evidence="1" id="KW-0472">Membrane</keyword>
<gene>
    <name evidence="3" type="ORF">HINF_LOCUS12892</name>
    <name evidence="2" type="ORF">HINF_LOCUS17423</name>
</gene>
<name>A0AA86P2F5_9EUKA</name>
<evidence type="ECO:0000313" key="3">
    <source>
        <dbReference type="EMBL" id="CAL5993070.1"/>
    </source>
</evidence>
<comment type="caution">
    <text evidence="2">The sequence shown here is derived from an EMBL/GenBank/DDBJ whole genome shotgun (WGS) entry which is preliminary data.</text>
</comment>
<accession>A0AA86P2F5</accession>
<evidence type="ECO:0000313" key="2">
    <source>
        <dbReference type="EMBL" id="CAI9929778.1"/>
    </source>
</evidence>
<feature type="transmembrane region" description="Helical" evidence="1">
    <location>
        <begin position="42"/>
        <end position="63"/>
    </location>
</feature>
<dbReference type="AlphaFoldDB" id="A0AA86P2F5"/>
<keyword evidence="1" id="KW-0812">Transmembrane</keyword>
<dbReference type="EMBL" id="CAXDID020000029">
    <property type="protein sequence ID" value="CAL5993070.1"/>
    <property type="molecule type" value="Genomic_DNA"/>
</dbReference>
<sequence length="225" mass="26815">MVRRRWIPVQIGSTKQPRYAPGCLYPSRWLPWMRRCAQRTQVYLKLMIMIFLEHLNLFVLFFFQQTNISFKFKFFAHELFDRFLFFFVQLTQSDYFCFKFWLRFNLRAGGRSVKGDLGVKYSFKILVLIQKLVALTLNGDQLQISWNLGKSVCKEGKVRVQTGDGVGIVVNLSELEYCKLELRKFVEPVQRDIVKVIRYQLDCSIITDCWCSFCVYFDIFSFRSF</sequence>
<reference evidence="2" key="1">
    <citation type="submission" date="2023-06" db="EMBL/GenBank/DDBJ databases">
        <authorList>
            <person name="Kurt Z."/>
        </authorList>
    </citation>
    <scope>NUCLEOTIDE SEQUENCE</scope>
</reference>
<organism evidence="2">
    <name type="scientific">Hexamita inflata</name>
    <dbReference type="NCBI Taxonomy" id="28002"/>
    <lineage>
        <taxon>Eukaryota</taxon>
        <taxon>Metamonada</taxon>
        <taxon>Diplomonadida</taxon>
        <taxon>Hexamitidae</taxon>
        <taxon>Hexamitinae</taxon>
        <taxon>Hexamita</taxon>
    </lineage>
</organism>
<protein>
    <submittedName>
        <fullName evidence="3">Hypothetical_protein</fullName>
    </submittedName>
</protein>
<keyword evidence="1" id="KW-1133">Transmembrane helix</keyword>